<accession>A0A841YZT7</accession>
<evidence type="ECO:0000256" key="5">
    <source>
        <dbReference type="ARBA" id="ARBA00022968"/>
    </source>
</evidence>
<reference evidence="14 15" key="1">
    <citation type="submission" date="2020-03" db="EMBL/GenBank/DDBJ databases">
        <title>Soil Listeria distribution.</title>
        <authorList>
            <person name="Liao J."/>
            <person name="Wiedmann M."/>
        </authorList>
    </citation>
    <scope>NUCLEOTIDE SEQUENCE [LARGE SCALE GENOMIC DNA]</scope>
    <source>
        <strain evidence="14 15">FSL L7-1614</strain>
    </source>
</reference>
<sequence>MNEVKDMATRQDRNQPTKKKLRKGRTIFAVILVVILAIAGLGFYQYKSSLNAAEADNNMKEFEFNGQKAEDVNDLNVLLIGSDSRGKDQGRSDSLLIAHYDTKSKSPKLVSIMRDTYVDIPGYGLNKINAAYSFGGPELVRQTIKENFGVNIEYYVVANFEGFPKIVDTLTPNGIEIDAEKDMSKNIDADIKAGKQKMDGETLLQYARFRHDAESDFGRVRRQQQVLNALKDQAQSIGTVTKLPSLIGTMQGYTNTNVTTGMMISIGKDFVLGNAKDMEDFRLPVDGTYKNVRNSHGSVLDIDVAANAKALQDFLND</sequence>
<dbReference type="Proteomes" id="UP000569903">
    <property type="component" value="Unassembled WGS sequence"/>
</dbReference>
<dbReference type="PANTHER" id="PTHR33392:SF8">
    <property type="entry name" value="REGULATORY PROTEIN MSRR"/>
    <property type="match status" value="1"/>
</dbReference>
<comment type="similarity">
    <text evidence="2">Belongs to the LytR/CpsA/Psr (LCP) family.</text>
</comment>
<feature type="domain" description="Cell envelope-related transcriptional attenuator" evidence="13">
    <location>
        <begin position="91"/>
        <end position="235"/>
    </location>
</feature>
<evidence type="ECO:0000256" key="8">
    <source>
        <dbReference type="ARBA" id="ARBA00023136"/>
    </source>
</evidence>
<dbReference type="InterPro" id="IPR050922">
    <property type="entry name" value="LytR/CpsA/Psr_CW_biosynth"/>
</dbReference>
<evidence type="ECO:0000256" key="11">
    <source>
        <dbReference type="ARBA" id="ARBA00040752"/>
    </source>
</evidence>
<evidence type="ECO:0000256" key="12">
    <source>
        <dbReference type="SAM" id="Phobius"/>
    </source>
</evidence>
<dbReference type="InterPro" id="IPR004474">
    <property type="entry name" value="LytR_CpsA_psr"/>
</dbReference>
<dbReference type="EMBL" id="JAARQN010000011">
    <property type="protein sequence ID" value="MBC1458432.1"/>
    <property type="molecule type" value="Genomic_DNA"/>
</dbReference>
<dbReference type="Pfam" id="PF03816">
    <property type="entry name" value="LytR_cpsA_psr"/>
    <property type="match status" value="1"/>
</dbReference>
<keyword evidence="5" id="KW-0735">Signal-anchor</keyword>
<comment type="caution">
    <text evidence="14">The sequence shown here is derived from an EMBL/GenBank/DDBJ whole genome shotgun (WGS) entry which is preliminary data.</text>
</comment>
<evidence type="ECO:0000256" key="6">
    <source>
        <dbReference type="ARBA" id="ARBA00022989"/>
    </source>
</evidence>
<gene>
    <name evidence="14" type="ORF">HB850_11775</name>
</gene>
<dbReference type="AlphaFoldDB" id="A0A841YZT7"/>
<feature type="transmembrane region" description="Helical" evidence="12">
    <location>
        <begin position="27"/>
        <end position="46"/>
    </location>
</feature>
<dbReference type="GO" id="GO:0005886">
    <property type="term" value="C:plasma membrane"/>
    <property type="evidence" value="ECO:0007669"/>
    <property type="project" value="UniProtKB-SubCell"/>
</dbReference>
<comment type="function">
    <text evidence="10">Involved in SarA attenuation. Affects resistance to oxacillin and teicoplanin, as well as the synthesis of virulence factors.</text>
</comment>
<keyword evidence="6 12" id="KW-1133">Transmembrane helix</keyword>
<evidence type="ECO:0000256" key="7">
    <source>
        <dbReference type="ARBA" id="ARBA00023015"/>
    </source>
</evidence>
<evidence type="ECO:0000256" key="1">
    <source>
        <dbReference type="ARBA" id="ARBA00004401"/>
    </source>
</evidence>
<keyword evidence="8 12" id="KW-0472">Membrane</keyword>
<evidence type="ECO:0000256" key="10">
    <source>
        <dbReference type="ARBA" id="ARBA00037178"/>
    </source>
</evidence>
<evidence type="ECO:0000313" key="14">
    <source>
        <dbReference type="EMBL" id="MBC1458432.1"/>
    </source>
</evidence>
<dbReference type="NCBIfam" id="TIGR00350">
    <property type="entry name" value="lytR_cpsA_psr"/>
    <property type="match status" value="1"/>
</dbReference>
<keyword evidence="3" id="KW-1003">Cell membrane</keyword>
<evidence type="ECO:0000256" key="9">
    <source>
        <dbReference type="ARBA" id="ARBA00023163"/>
    </source>
</evidence>
<dbReference type="Gene3D" id="3.40.630.190">
    <property type="entry name" value="LCP protein"/>
    <property type="match status" value="1"/>
</dbReference>
<keyword evidence="7" id="KW-0805">Transcription regulation</keyword>
<proteinExistence type="inferred from homology"/>
<evidence type="ECO:0000313" key="15">
    <source>
        <dbReference type="Proteomes" id="UP000569903"/>
    </source>
</evidence>
<protein>
    <recommendedName>
        <fullName evidence="11">Regulatory protein MsrR</fullName>
    </recommendedName>
</protein>
<evidence type="ECO:0000256" key="4">
    <source>
        <dbReference type="ARBA" id="ARBA00022692"/>
    </source>
</evidence>
<evidence type="ECO:0000259" key="13">
    <source>
        <dbReference type="Pfam" id="PF03816"/>
    </source>
</evidence>
<keyword evidence="4 12" id="KW-0812">Transmembrane</keyword>
<keyword evidence="9" id="KW-0804">Transcription</keyword>
<dbReference type="PANTHER" id="PTHR33392">
    <property type="entry name" value="POLYISOPRENYL-TEICHOIC ACID--PEPTIDOGLYCAN TEICHOIC ACID TRANSFERASE TAGU"/>
    <property type="match status" value="1"/>
</dbReference>
<evidence type="ECO:0000256" key="3">
    <source>
        <dbReference type="ARBA" id="ARBA00022475"/>
    </source>
</evidence>
<organism evidence="14 15">
    <name type="scientific">Listeria newyorkensis</name>
    <dbReference type="NCBI Taxonomy" id="1497681"/>
    <lineage>
        <taxon>Bacteria</taxon>
        <taxon>Bacillati</taxon>
        <taxon>Bacillota</taxon>
        <taxon>Bacilli</taxon>
        <taxon>Bacillales</taxon>
        <taxon>Listeriaceae</taxon>
        <taxon>Listeria</taxon>
    </lineage>
</organism>
<evidence type="ECO:0000256" key="2">
    <source>
        <dbReference type="ARBA" id="ARBA00006068"/>
    </source>
</evidence>
<comment type="subcellular location">
    <subcellularLocation>
        <location evidence="1">Cell membrane</location>
        <topology evidence="1">Single-pass type II membrane protein</topology>
    </subcellularLocation>
</comment>
<name>A0A841YZT7_9LIST</name>